<protein>
    <submittedName>
        <fullName evidence="2">Uncharacterized protein</fullName>
    </submittedName>
</protein>
<feature type="compositionally biased region" description="Basic and acidic residues" evidence="1">
    <location>
        <begin position="1"/>
        <end position="14"/>
    </location>
</feature>
<name>A0ABQ4MXJ0_9BACL</name>
<evidence type="ECO:0000313" key="3">
    <source>
        <dbReference type="Proteomes" id="UP000681290"/>
    </source>
</evidence>
<reference evidence="2 3" key="1">
    <citation type="submission" date="2021-03" db="EMBL/GenBank/DDBJ databases">
        <title>Antimicrobial resistance genes in bacteria isolated from Japanese honey, and their potential for conferring macrolide and lincosamide resistance in the American foulbrood pathogen Paenibacillus larvae.</title>
        <authorList>
            <person name="Okamoto M."/>
            <person name="Kumagai M."/>
            <person name="Kanamori H."/>
            <person name="Takamatsu D."/>
        </authorList>
    </citation>
    <scope>NUCLEOTIDE SEQUENCE [LARGE SCALE GENOMIC DNA]</scope>
    <source>
        <strain evidence="2 3">J15TS10</strain>
    </source>
</reference>
<sequence length="71" mass="7772">MGKDTGNERAERGKSIPGVRDQHQNVPVVCNSTKQLNPISGNAPIGLRTIFKCCDVATFTDWENIRNALTS</sequence>
<comment type="caution">
    <text evidence="2">The sequence shown here is derived from an EMBL/GenBank/DDBJ whole genome shotgun (WGS) entry which is preliminary data.</text>
</comment>
<organism evidence="2 3">
    <name type="scientific">Paenibacillus woosongensis</name>
    <dbReference type="NCBI Taxonomy" id="307580"/>
    <lineage>
        <taxon>Bacteria</taxon>
        <taxon>Bacillati</taxon>
        <taxon>Bacillota</taxon>
        <taxon>Bacilli</taxon>
        <taxon>Bacillales</taxon>
        <taxon>Paenibacillaceae</taxon>
        <taxon>Paenibacillus</taxon>
    </lineage>
</organism>
<keyword evidence="3" id="KW-1185">Reference proteome</keyword>
<dbReference type="Proteomes" id="UP000681290">
    <property type="component" value="Unassembled WGS sequence"/>
</dbReference>
<accession>A0ABQ4MXJ0</accession>
<evidence type="ECO:0000256" key="1">
    <source>
        <dbReference type="SAM" id="MobiDB-lite"/>
    </source>
</evidence>
<evidence type="ECO:0000313" key="2">
    <source>
        <dbReference type="EMBL" id="GIP60596.1"/>
    </source>
</evidence>
<proteinExistence type="predicted"/>
<gene>
    <name evidence="2" type="ORF">J15TS10_44100</name>
</gene>
<dbReference type="EMBL" id="BOSM01000010">
    <property type="protein sequence ID" value="GIP60596.1"/>
    <property type="molecule type" value="Genomic_DNA"/>
</dbReference>
<feature type="region of interest" description="Disordered" evidence="1">
    <location>
        <begin position="1"/>
        <end position="24"/>
    </location>
</feature>